<reference evidence="8" key="1">
    <citation type="submission" date="2015-06" db="UniProtKB">
        <authorList>
            <consortium name="EnsemblPlants"/>
        </authorList>
    </citation>
    <scope>IDENTIFICATION</scope>
</reference>
<dbReference type="GO" id="GO:0006384">
    <property type="term" value="P:transcription initiation at RNA polymerase III promoter"/>
    <property type="evidence" value="ECO:0007669"/>
    <property type="project" value="InterPro"/>
</dbReference>
<evidence type="ECO:0000259" key="7">
    <source>
        <dbReference type="Pfam" id="PF24658"/>
    </source>
</evidence>
<dbReference type="InterPro" id="IPR056467">
    <property type="entry name" value="eWH_GTF3C1"/>
</dbReference>
<dbReference type="GO" id="GO:0042791">
    <property type="term" value="P:5S class rRNA transcription by RNA polymerase III"/>
    <property type="evidence" value="ECO:0007669"/>
    <property type="project" value="TreeGrafter"/>
</dbReference>
<feature type="domain" description="B-block binding subunit of TFIIIC" evidence="1">
    <location>
        <begin position="142"/>
        <end position="225"/>
    </location>
</feature>
<evidence type="ECO:0000259" key="4">
    <source>
        <dbReference type="Pfam" id="PF24538"/>
    </source>
</evidence>
<protein>
    <submittedName>
        <fullName evidence="8">Uncharacterized protein</fullName>
    </submittedName>
</protein>
<feature type="domain" description="DUF7646" evidence="6">
    <location>
        <begin position="354"/>
        <end position="387"/>
    </location>
</feature>
<dbReference type="InterPro" id="IPR056428">
    <property type="entry name" value="WH_GTF3C1"/>
</dbReference>
<dbReference type="Pfam" id="PF24655">
    <property type="entry name" value="DUF7645"/>
    <property type="match status" value="1"/>
</dbReference>
<dbReference type="InterPro" id="IPR044210">
    <property type="entry name" value="Tfc3-like"/>
</dbReference>
<dbReference type="InterPro" id="IPR056020">
    <property type="entry name" value="DUF7599"/>
</dbReference>
<evidence type="ECO:0000259" key="1">
    <source>
        <dbReference type="Pfam" id="PF04182"/>
    </source>
</evidence>
<dbReference type="Pfam" id="PF23704">
    <property type="entry name" value="WHD_GTF3C1_N"/>
    <property type="match status" value="1"/>
</dbReference>
<dbReference type="Pfam" id="PF24657">
    <property type="entry name" value="DUF7646"/>
    <property type="match status" value="1"/>
</dbReference>
<dbReference type="PANTHER" id="PTHR15180:SF3">
    <property type="entry name" value="B-BLOCK BINDING SUBUNIT OF TFIIIC DOMAIN-CONTAINING PROTEIN"/>
    <property type="match status" value="1"/>
</dbReference>
<accession>M8AT49</accession>
<evidence type="ECO:0000259" key="2">
    <source>
        <dbReference type="Pfam" id="PF23704"/>
    </source>
</evidence>
<dbReference type="PANTHER" id="PTHR15180">
    <property type="entry name" value="GENERAL TRANSCRIPTION FACTOR 3C POLYPEPTIDE 1"/>
    <property type="match status" value="1"/>
</dbReference>
<feature type="domain" description="GTF3C1 extended winged-helix" evidence="3">
    <location>
        <begin position="511"/>
        <end position="598"/>
    </location>
</feature>
<evidence type="ECO:0000259" key="3">
    <source>
        <dbReference type="Pfam" id="PF24101"/>
    </source>
</evidence>
<dbReference type="InterPro" id="IPR056064">
    <property type="entry name" value="DUF7647"/>
</dbReference>
<dbReference type="Pfam" id="PF24101">
    <property type="entry name" value="WHD_GTF3C1"/>
    <property type="match status" value="1"/>
</dbReference>
<dbReference type="EnsemblPlants" id="EMT04855">
    <property type="protein sequence ID" value="EMT04855"/>
    <property type="gene ID" value="F775_01773"/>
</dbReference>
<dbReference type="InterPro" id="IPR056063">
    <property type="entry name" value="DUF7646"/>
</dbReference>
<evidence type="ECO:0000259" key="6">
    <source>
        <dbReference type="Pfam" id="PF24657"/>
    </source>
</evidence>
<organism evidence="8">
    <name type="scientific">Aegilops tauschii</name>
    <name type="common">Tausch's goatgrass</name>
    <name type="synonym">Aegilops squarrosa</name>
    <dbReference type="NCBI Taxonomy" id="37682"/>
    <lineage>
        <taxon>Eukaryota</taxon>
        <taxon>Viridiplantae</taxon>
        <taxon>Streptophyta</taxon>
        <taxon>Embryophyta</taxon>
        <taxon>Tracheophyta</taxon>
        <taxon>Spermatophyta</taxon>
        <taxon>Magnoliopsida</taxon>
        <taxon>Liliopsida</taxon>
        <taxon>Poales</taxon>
        <taxon>Poaceae</taxon>
        <taxon>BOP clade</taxon>
        <taxon>Pooideae</taxon>
        <taxon>Triticodae</taxon>
        <taxon>Triticeae</taxon>
        <taxon>Triticinae</taxon>
        <taxon>Aegilops</taxon>
    </lineage>
</organism>
<dbReference type="InterPro" id="IPR056062">
    <property type="entry name" value="DUF7645"/>
</dbReference>
<dbReference type="GO" id="GO:0000127">
    <property type="term" value="C:transcription factor TFIIIC complex"/>
    <property type="evidence" value="ECO:0007669"/>
    <property type="project" value="InterPro"/>
</dbReference>
<feature type="domain" description="DUF7599" evidence="4">
    <location>
        <begin position="260"/>
        <end position="344"/>
    </location>
</feature>
<sequence length="895" mass="99828">MQSSCSPSPAASPPDADDKVPVLLRVRFAGNGRARLGGGGGGVRPPLPGPPGGRPLGGALRRVPGGRPPPGLPVRRVLFARLLALPVISLMEGEEGALVRSPEKDVEAAERRGARLVASPALGDNFLGIYDHRCSGSKLSDNQRKTLEHVAASRTSGVAQRTLSKRFHIEPNKFYFVVKTLQSQGLISGKQAIVKSNGIGGQCEDDSGKSLVGSTNLLYLSRYAKGLNMNSHQRTEITNVDALQEDEILGVDHKSHVSIQDYLPAMKAICDKLEEASGKVLAISDIKKDLGYSKPRGHRAWRNVVTVDGLRAQWLERNCASQLAQVVGCLLLLKKFNSDEFKPKSTALNYKLGMKCLATDQLMELPLDNCIYDMIHAQGPKGATLVEKIVVKNQSYLYIISRITMKLLSEFLKLNKRADNVKRDRGRPNWTWEESVKRDLKDWNITKELAMDRVAFQSKRRHWPLSTSDDGRQKRILHILEGGPGAVVESLHLWPGGPWFEPASLQNYYARKKNFVLMVELRKWLEKKENGKIMDRKTLIRTLNKLQLKRIKVNAPLVTDYTGSRSIDVILNPSVKVMSPELMDQIRNRLRNFDSQRRSGAAAKLKQKHTLAIHGLKVQRRAKVKKLPISEAIHANGFIGAKMIRAKLLHKFLWEYVSGLPNLDCAKEGQHDKNLNQSCQFSITAAIKEMPLELFLQVVGSAKIDSSTVTKCSGKTLSEIPIGVYSQLMGTHAKGRLSRLITILNRLKLIELVSNHVEDSDMRSGDIPTYSLELRPYIEEPTPSIVQSSHVSVNHRPKFRHDFVLSKQESVDAYWETLKYCYLTAGSAEPSAFPGNCVPEVSHVRSWSSVRVMTTKQRLELQTRLMNENEKGILPHKVCCIIAKDLNLSVQQVCV</sequence>
<dbReference type="AlphaFoldDB" id="M8AT49"/>
<dbReference type="InterPro" id="IPR007309">
    <property type="entry name" value="TFIIIC_Bblock-bd"/>
</dbReference>
<proteinExistence type="predicted"/>
<dbReference type="Pfam" id="PF24658">
    <property type="entry name" value="DUF7647"/>
    <property type="match status" value="1"/>
</dbReference>
<feature type="domain" description="DUF7645" evidence="5">
    <location>
        <begin position="849"/>
        <end position="893"/>
    </location>
</feature>
<dbReference type="GO" id="GO:0003677">
    <property type="term" value="F:DNA binding"/>
    <property type="evidence" value="ECO:0007669"/>
    <property type="project" value="InterPro"/>
</dbReference>
<feature type="domain" description="DUF7647" evidence="7">
    <location>
        <begin position="677"/>
        <end position="848"/>
    </location>
</feature>
<evidence type="ECO:0000313" key="8">
    <source>
        <dbReference type="EnsemblPlants" id="EMT04855"/>
    </source>
</evidence>
<name>M8AT49_AEGTA</name>
<dbReference type="Pfam" id="PF24538">
    <property type="entry name" value="DUF7599"/>
    <property type="match status" value="1"/>
</dbReference>
<evidence type="ECO:0000259" key="5">
    <source>
        <dbReference type="Pfam" id="PF24655"/>
    </source>
</evidence>
<dbReference type="ExpressionAtlas" id="M8AT49">
    <property type="expression patterns" value="baseline"/>
</dbReference>
<dbReference type="Pfam" id="PF04182">
    <property type="entry name" value="B-block_TFIIIC"/>
    <property type="match status" value="1"/>
</dbReference>
<feature type="domain" description="General transcription factor 3C polypeptide 1 winged-helix" evidence="2">
    <location>
        <begin position="72"/>
        <end position="130"/>
    </location>
</feature>